<dbReference type="PANTHER" id="PTHR12841:SF6">
    <property type="entry name" value="PROTEIN UNC-50 HOMOLOG"/>
    <property type="match status" value="1"/>
</dbReference>
<comment type="caution">
    <text evidence="8">The sequence shown here is derived from an EMBL/GenBank/DDBJ whole genome shotgun (WGS) entry which is preliminary data.</text>
</comment>
<feature type="transmembrane region" description="Helical" evidence="7">
    <location>
        <begin position="119"/>
        <end position="144"/>
    </location>
</feature>
<evidence type="ECO:0000256" key="3">
    <source>
        <dbReference type="ARBA" id="ARBA00022692"/>
    </source>
</evidence>
<dbReference type="PANTHER" id="PTHR12841">
    <property type="entry name" value="PROTEIN UNC-50 HOMOLOG"/>
    <property type="match status" value="1"/>
</dbReference>
<name>A0A830I1K5_9CHLO</name>
<dbReference type="Pfam" id="PF05216">
    <property type="entry name" value="UNC-50"/>
    <property type="match status" value="1"/>
</dbReference>
<feature type="transmembrane region" description="Helical" evidence="7">
    <location>
        <begin position="266"/>
        <end position="296"/>
    </location>
</feature>
<organism evidence="8 9">
    <name type="scientific">Pycnococcus provasolii</name>
    <dbReference type="NCBI Taxonomy" id="41880"/>
    <lineage>
        <taxon>Eukaryota</taxon>
        <taxon>Viridiplantae</taxon>
        <taxon>Chlorophyta</taxon>
        <taxon>Pseudoscourfieldiophyceae</taxon>
        <taxon>Pseudoscourfieldiales</taxon>
        <taxon>Pycnococcaceae</taxon>
        <taxon>Pycnococcus</taxon>
    </lineage>
</organism>
<gene>
    <name evidence="8" type="ORF">PPROV_000965900</name>
</gene>
<comment type="similarity">
    <text evidence="2">Belongs to the unc-50 family.</text>
</comment>
<keyword evidence="5 7" id="KW-0472">Membrane</keyword>
<sequence>MRSSTTMAAASIRPSVAAAGSAAFSASSGSGSGSGGYSTTHTSGSRGRNAASGGGSASGTQAALHMLPLYLRRIVKWRQMDLEYTAWLMLQLCTNPKLAYRHTTYHKQTHNQWARDDPAFVVICSALVSFSATAYCIAFGYSVWHSLLTVLSAVVVDFLLLGVAIGTAGWLLSNKYLRASVPGGHAHAVEQHVEWLYAFDVHCNAYFPLFLLLHVLQYFLLPLLLSGGFIGCLVSNALYAVALAYYHYVTFLGYNALPFLEHTELFLYPIGVLALLAPLSLLSGFNPSVFVLRVYFGSS</sequence>
<dbReference type="EMBL" id="BNJQ01000032">
    <property type="protein sequence ID" value="GHP10929.1"/>
    <property type="molecule type" value="Genomic_DNA"/>
</dbReference>
<proteinExistence type="inferred from homology"/>
<dbReference type="GO" id="GO:0000139">
    <property type="term" value="C:Golgi membrane"/>
    <property type="evidence" value="ECO:0007669"/>
    <property type="project" value="TreeGrafter"/>
</dbReference>
<feature type="transmembrane region" description="Helical" evidence="7">
    <location>
        <begin position="150"/>
        <end position="172"/>
    </location>
</feature>
<evidence type="ECO:0008006" key="10">
    <source>
        <dbReference type="Google" id="ProtNLM"/>
    </source>
</evidence>
<accession>A0A830I1K5</accession>
<dbReference type="OrthoDB" id="10027013at2759"/>
<evidence type="ECO:0000256" key="6">
    <source>
        <dbReference type="SAM" id="MobiDB-lite"/>
    </source>
</evidence>
<evidence type="ECO:0000256" key="2">
    <source>
        <dbReference type="ARBA" id="ARBA00006293"/>
    </source>
</evidence>
<feature type="region of interest" description="Disordered" evidence="6">
    <location>
        <begin position="26"/>
        <end position="56"/>
    </location>
</feature>
<dbReference type="InterPro" id="IPR007881">
    <property type="entry name" value="UNC-50"/>
</dbReference>
<protein>
    <recommendedName>
        <fullName evidence="10">UNC-50 family protein</fullName>
    </recommendedName>
</protein>
<keyword evidence="4 7" id="KW-1133">Transmembrane helix</keyword>
<keyword evidence="9" id="KW-1185">Reference proteome</keyword>
<feature type="compositionally biased region" description="Low complexity" evidence="6">
    <location>
        <begin position="37"/>
        <end position="51"/>
    </location>
</feature>
<keyword evidence="3 7" id="KW-0812">Transmembrane</keyword>
<evidence type="ECO:0000256" key="7">
    <source>
        <dbReference type="SAM" id="Phobius"/>
    </source>
</evidence>
<feature type="transmembrane region" description="Helical" evidence="7">
    <location>
        <begin position="218"/>
        <end position="246"/>
    </location>
</feature>
<evidence type="ECO:0000256" key="1">
    <source>
        <dbReference type="ARBA" id="ARBA00004141"/>
    </source>
</evidence>
<dbReference type="AlphaFoldDB" id="A0A830I1K5"/>
<evidence type="ECO:0000313" key="8">
    <source>
        <dbReference type="EMBL" id="GHP10929.1"/>
    </source>
</evidence>
<reference evidence="8" key="1">
    <citation type="submission" date="2020-10" db="EMBL/GenBank/DDBJ databases">
        <title>Unveiling of a novel bifunctional photoreceptor, Dualchrome1, isolated from a cosmopolitan green alga.</title>
        <authorList>
            <person name="Suzuki S."/>
            <person name="Kawachi M."/>
        </authorList>
    </citation>
    <scope>NUCLEOTIDE SEQUENCE</scope>
    <source>
        <strain evidence="8">NIES 2893</strain>
    </source>
</reference>
<evidence type="ECO:0000313" key="9">
    <source>
        <dbReference type="Proteomes" id="UP000660262"/>
    </source>
</evidence>
<evidence type="ECO:0000256" key="4">
    <source>
        <dbReference type="ARBA" id="ARBA00022989"/>
    </source>
</evidence>
<comment type="subcellular location">
    <subcellularLocation>
        <location evidence="1">Membrane</location>
        <topology evidence="1">Multi-pass membrane protein</topology>
    </subcellularLocation>
</comment>
<dbReference type="Proteomes" id="UP000660262">
    <property type="component" value="Unassembled WGS sequence"/>
</dbReference>
<evidence type="ECO:0000256" key="5">
    <source>
        <dbReference type="ARBA" id="ARBA00023136"/>
    </source>
</evidence>